<sequence length="60" mass="6879">MDYRCPFPLLSTVKSVGVYSTRLQVFQPKHDKCTQSLAYKVSLPQKRSQLSMNAHPLLLQ</sequence>
<name>A0A5B7IN98_PORTR</name>
<proteinExistence type="predicted"/>
<gene>
    <name evidence="1" type="ORF">E2C01_076946</name>
</gene>
<evidence type="ECO:0000313" key="2">
    <source>
        <dbReference type="Proteomes" id="UP000324222"/>
    </source>
</evidence>
<dbReference type="AlphaFoldDB" id="A0A5B7IN98"/>
<organism evidence="1 2">
    <name type="scientific">Portunus trituberculatus</name>
    <name type="common">Swimming crab</name>
    <name type="synonym">Neptunus trituberculatus</name>
    <dbReference type="NCBI Taxonomy" id="210409"/>
    <lineage>
        <taxon>Eukaryota</taxon>
        <taxon>Metazoa</taxon>
        <taxon>Ecdysozoa</taxon>
        <taxon>Arthropoda</taxon>
        <taxon>Crustacea</taxon>
        <taxon>Multicrustacea</taxon>
        <taxon>Malacostraca</taxon>
        <taxon>Eumalacostraca</taxon>
        <taxon>Eucarida</taxon>
        <taxon>Decapoda</taxon>
        <taxon>Pleocyemata</taxon>
        <taxon>Brachyura</taxon>
        <taxon>Eubrachyura</taxon>
        <taxon>Portunoidea</taxon>
        <taxon>Portunidae</taxon>
        <taxon>Portuninae</taxon>
        <taxon>Portunus</taxon>
    </lineage>
</organism>
<reference evidence="1 2" key="1">
    <citation type="submission" date="2019-05" db="EMBL/GenBank/DDBJ databases">
        <title>Another draft genome of Portunus trituberculatus and its Hox gene families provides insights of decapod evolution.</title>
        <authorList>
            <person name="Jeong J.-H."/>
            <person name="Song I."/>
            <person name="Kim S."/>
            <person name="Choi T."/>
            <person name="Kim D."/>
            <person name="Ryu S."/>
            <person name="Kim W."/>
        </authorList>
    </citation>
    <scope>NUCLEOTIDE SEQUENCE [LARGE SCALE GENOMIC DNA]</scope>
    <source>
        <tissue evidence="1">Muscle</tissue>
    </source>
</reference>
<accession>A0A5B7IN98</accession>
<evidence type="ECO:0000313" key="1">
    <source>
        <dbReference type="EMBL" id="MPC82288.1"/>
    </source>
</evidence>
<protein>
    <submittedName>
        <fullName evidence="1">Uncharacterized protein</fullName>
    </submittedName>
</protein>
<dbReference type="EMBL" id="VSRR010059331">
    <property type="protein sequence ID" value="MPC82288.1"/>
    <property type="molecule type" value="Genomic_DNA"/>
</dbReference>
<comment type="caution">
    <text evidence="1">The sequence shown here is derived from an EMBL/GenBank/DDBJ whole genome shotgun (WGS) entry which is preliminary data.</text>
</comment>
<keyword evidence="2" id="KW-1185">Reference proteome</keyword>
<dbReference type="Proteomes" id="UP000324222">
    <property type="component" value="Unassembled WGS sequence"/>
</dbReference>